<evidence type="ECO:0008006" key="5">
    <source>
        <dbReference type="Google" id="ProtNLM"/>
    </source>
</evidence>
<dbReference type="PROSITE" id="PS51257">
    <property type="entry name" value="PROKAR_LIPOPROTEIN"/>
    <property type="match status" value="1"/>
</dbReference>
<sequence length="254" mass="26276">MPRPPARALVAPALSAAALLSVSACALAGQEQAPPPPVNAPASAAQSPAAAPTLTEAQARAALVTEADLGEPWVPTRGFATWREAMLKATAEPAECGDLLDALYAEEFFGADATTRASVGLDDDWGGAQLRYQVVAHRPDALDRAIERLGDFSRRCGSFTATAPGGPMSVEVRAVGLPKLGDARQALRIVLSAVSEYGDGPRLTLDVAAVRVGDDAIAVTNGSLGEVPSEATLTAVELGTTRLDEVRKRGRAEV</sequence>
<feature type="signal peptide" evidence="2">
    <location>
        <begin position="1"/>
        <end position="28"/>
    </location>
</feature>
<keyword evidence="2" id="KW-0732">Signal</keyword>
<feature type="region of interest" description="Disordered" evidence="1">
    <location>
        <begin position="30"/>
        <end position="54"/>
    </location>
</feature>
<organism evidence="3 4">
    <name type="scientific">Streptomyces nigra</name>
    <dbReference type="NCBI Taxonomy" id="1827580"/>
    <lineage>
        <taxon>Bacteria</taxon>
        <taxon>Bacillati</taxon>
        <taxon>Actinomycetota</taxon>
        <taxon>Actinomycetes</taxon>
        <taxon>Kitasatosporales</taxon>
        <taxon>Streptomycetaceae</taxon>
        <taxon>Streptomyces</taxon>
    </lineage>
</organism>
<protein>
    <recommendedName>
        <fullName evidence="5">PknH-like extracellular domain-containing protein</fullName>
    </recommendedName>
</protein>
<evidence type="ECO:0000256" key="1">
    <source>
        <dbReference type="SAM" id="MobiDB-lite"/>
    </source>
</evidence>
<proteinExistence type="predicted"/>
<evidence type="ECO:0000256" key="2">
    <source>
        <dbReference type="SAM" id="SignalP"/>
    </source>
</evidence>
<keyword evidence="4" id="KW-1185">Reference proteome</keyword>
<evidence type="ECO:0000313" key="3">
    <source>
        <dbReference type="EMBL" id="WTO84193.1"/>
    </source>
</evidence>
<name>A0ABZ1IYZ9_9ACTN</name>
<accession>A0ABZ1IYZ9</accession>
<dbReference type="EMBL" id="CP108125">
    <property type="protein sequence ID" value="WTO84193.1"/>
    <property type="molecule type" value="Genomic_DNA"/>
</dbReference>
<evidence type="ECO:0000313" key="4">
    <source>
        <dbReference type="Proteomes" id="UP001622690"/>
    </source>
</evidence>
<feature type="chain" id="PRO_5047431822" description="PknH-like extracellular domain-containing protein" evidence="2">
    <location>
        <begin position="29"/>
        <end position="254"/>
    </location>
</feature>
<feature type="compositionally biased region" description="Low complexity" evidence="1">
    <location>
        <begin position="40"/>
        <end position="52"/>
    </location>
</feature>
<dbReference type="Proteomes" id="UP001622690">
    <property type="component" value="Chromosome"/>
</dbReference>
<gene>
    <name evidence="3" type="ORF">OHU27_17935</name>
</gene>
<reference evidence="3 4" key="1">
    <citation type="submission" date="2022-10" db="EMBL/GenBank/DDBJ databases">
        <title>The complete genomes of actinobacterial strains from the NBC collection.</title>
        <authorList>
            <person name="Joergensen T.S."/>
            <person name="Alvarez Arevalo M."/>
            <person name="Sterndorff E.B."/>
            <person name="Faurdal D."/>
            <person name="Vuksanovic O."/>
            <person name="Mourched A.-S."/>
            <person name="Charusanti P."/>
            <person name="Shaw S."/>
            <person name="Blin K."/>
            <person name="Weber T."/>
        </authorList>
    </citation>
    <scope>NUCLEOTIDE SEQUENCE [LARGE SCALE GENOMIC DNA]</scope>
    <source>
        <strain evidence="3 4">NBC_00206</strain>
    </source>
</reference>
<dbReference type="RefSeq" id="WP_381806994.1">
    <property type="nucleotide sequence ID" value="NZ_CP108125.1"/>
</dbReference>